<dbReference type="Proteomes" id="UP000249417">
    <property type="component" value="Unassembled WGS sequence"/>
</dbReference>
<dbReference type="Pfam" id="PF13279">
    <property type="entry name" value="4HBT_2"/>
    <property type="match status" value="1"/>
</dbReference>
<evidence type="ECO:0000313" key="2">
    <source>
        <dbReference type="Proteomes" id="UP000249417"/>
    </source>
</evidence>
<dbReference type="InterPro" id="IPR029069">
    <property type="entry name" value="HotDog_dom_sf"/>
</dbReference>
<dbReference type="AlphaFoldDB" id="A0A2W5N3M6"/>
<gene>
    <name evidence="1" type="ORF">DI551_03670</name>
</gene>
<dbReference type="PANTHER" id="PTHR12475">
    <property type="match status" value="1"/>
</dbReference>
<proteinExistence type="predicted"/>
<reference evidence="1 2" key="1">
    <citation type="submission" date="2017-08" db="EMBL/GenBank/DDBJ databases">
        <title>Infants hospitalized years apart are colonized by the same room-sourced microbial strains.</title>
        <authorList>
            <person name="Brooks B."/>
            <person name="Olm M.R."/>
            <person name="Firek B.A."/>
            <person name="Baker R."/>
            <person name="Thomas B.C."/>
            <person name="Morowitz M.J."/>
            <person name="Banfield J.F."/>
        </authorList>
    </citation>
    <scope>NUCLEOTIDE SEQUENCE [LARGE SCALE GENOMIC DNA]</scope>
    <source>
        <strain evidence="1">S2_005_002_R2_29</strain>
    </source>
</reference>
<dbReference type="PANTHER" id="PTHR12475:SF4">
    <property type="entry name" value="PROTEIN THEM6"/>
    <property type="match status" value="1"/>
</dbReference>
<dbReference type="Gene3D" id="3.10.129.10">
    <property type="entry name" value="Hotdog Thioesterase"/>
    <property type="match status" value="1"/>
</dbReference>
<name>A0A2W5N3M6_9BACT</name>
<dbReference type="SUPFAM" id="SSF54637">
    <property type="entry name" value="Thioesterase/thiol ester dehydrase-isomerase"/>
    <property type="match status" value="1"/>
</dbReference>
<dbReference type="EMBL" id="QFQB01000015">
    <property type="protein sequence ID" value="PZQ47238.1"/>
    <property type="molecule type" value="Genomic_DNA"/>
</dbReference>
<dbReference type="InterPro" id="IPR051490">
    <property type="entry name" value="THEM6_lcsJ_thioesterase"/>
</dbReference>
<comment type="caution">
    <text evidence="1">The sequence shown here is derived from an EMBL/GenBank/DDBJ whole genome shotgun (WGS) entry which is preliminary data.</text>
</comment>
<sequence length="188" mass="21596">MNLYIRLFYMLIASFFKPKAADPFDETSLDFWVLPNDLDLNGHMNNGRYLTIMDIGRMDFVLRLTGLAAYVIKNKYIPVLSGATMRYRLPLLPFQKYVLKTRVLCWDDKWVYMEHRFIIRGGKKDGAVAAIGLVKGSFFSKEKRTTIPTGEIMTAIGQTKPSPAIPAYIAKWSETEESLREEMAQEPK</sequence>
<accession>A0A2W5N3M6</accession>
<evidence type="ECO:0000313" key="1">
    <source>
        <dbReference type="EMBL" id="PZQ47238.1"/>
    </source>
</evidence>
<protein>
    <submittedName>
        <fullName evidence="1">Mesenchymal stem cell protein DSCD75</fullName>
    </submittedName>
</protein>
<organism evidence="1 2">
    <name type="scientific">Micavibrio aeruginosavorus</name>
    <dbReference type="NCBI Taxonomy" id="349221"/>
    <lineage>
        <taxon>Bacteria</taxon>
        <taxon>Pseudomonadati</taxon>
        <taxon>Bdellovibrionota</taxon>
        <taxon>Bdellovibrionia</taxon>
        <taxon>Bdellovibrionales</taxon>
        <taxon>Pseudobdellovibrionaceae</taxon>
        <taxon>Micavibrio</taxon>
    </lineage>
</organism>
<dbReference type="CDD" id="cd00586">
    <property type="entry name" value="4HBT"/>
    <property type="match status" value="1"/>
</dbReference>